<evidence type="ECO:0000256" key="3">
    <source>
        <dbReference type="ARBA" id="ARBA00022795"/>
    </source>
</evidence>
<organism evidence="8 9">
    <name type="scientific">Clostridium brassicae</name>
    <dbReference type="NCBI Taxonomy" id="2999072"/>
    <lineage>
        <taxon>Bacteria</taxon>
        <taxon>Bacillati</taxon>
        <taxon>Bacillota</taxon>
        <taxon>Clostridia</taxon>
        <taxon>Eubacteriales</taxon>
        <taxon>Clostridiaceae</taxon>
        <taxon>Clostridium</taxon>
    </lineage>
</organism>
<keyword evidence="3" id="KW-1005">Bacterial flagellum biogenesis</keyword>
<name>A0ABT4DD33_9CLOT</name>
<dbReference type="RefSeq" id="WP_268061984.1">
    <property type="nucleotide sequence ID" value="NZ_JAPQFJ010000014.1"/>
</dbReference>
<protein>
    <recommendedName>
        <fullName evidence="7">Flagellar protein FliT</fullName>
    </recommendedName>
</protein>
<dbReference type="InterPro" id="IPR008622">
    <property type="entry name" value="FliT"/>
</dbReference>
<gene>
    <name evidence="8" type="ORF">OW729_13115</name>
</gene>
<evidence type="ECO:0000256" key="2">
    <source>
        <dbReference type="ARBA" id="ARBA00022490"/>
    </source>
</evidence>
<evidence type="ECO:0000256" key="5">
    <source>
        <dbReference type="ARBA" id="ARBA00093765"/>
    </source>
</evidence>
<proteinExistence type="inferred from homology"/>
<evidence type="ECO:0000256" key="1">
    <source>
        <dbReference type="ARBA" id="ARBA00004514"/>
    </source>
</evidence>
<keyword evidence="2" id="KW-0963">Cytoplasm</keyword>
<keyword evidence="9" id="KW-1185">Reference proteome</keyword>
<evidence type="ECO:0000256" key="4">
    <source>
        <dbReference type="ARBA" id="ARBA00023186"/>
    </source>
</evidence>
<comment type="caution">
    <text evidence="8">The sequence shown here is derived from an EMBL/GenBank/DDBJ whole genome shotgun (WGS) entry which is preliminary data.</text>
</comment>
<evidence type="ECO:0000313" key="8">
    <source>
        <dbReference type="EMBL" id="MCY6959553.1"/>
    </source>
</evidence>
<dbReference type="Pfam" id="PF05400">
    <property type="entry name" value="FliT"/>
    <property type="match status" value="1"/>
</dbReference>
<keyword evidence="4" id="KW-0143">Chaperone</keyword>
<comment type="function">
    <text evidence="5">May act as an export chaperone for the filament capping protein FliD.</text>
</comment>
<comment type="similarity">
    <text evidence="6">Belongs to the bacillales FliT family.</text>
</comment>
<comment type="subcellular location">
    <subcellularLocation>
        <location evidence="1">Cytoplasm</location>
        <location evidence="1">Cytosol</location>
    </subcellularLocation>
</comment>
<accession>A0ABT4DD33</accession>
<evidence type="ECO:0000256" key="6">
    <source>
        <dbReference type="ARBA" id="ARBA00093785"/>
    </source>
</evidence>
<dbReference type="Proteomes" id="UP001144612">
    <property type="component" value="Unassembled WGS sequence"/>
</dbReference>
<evidence type="ECO:0000256" key="7">
    <source>
        <dbReference type="ARBA" id="ARBA00093797"/>
    </source>
</evidence>
<reference evidence="8" key="1">
    <citation type="submission" date="2022-12" db="EMBL/GenBank/DDBJ databases">
        <title>Clostridium sp. nov., isolated from industrial wastewater.</title>
        <authorList>
            <person name="Jiayan W."/>
        </authorList>
    </citation>
    <scope>NUCLEOTIDE SEQUENCE</scope>
    <source>
        <strain evidence="8">ZC22-4</strain>
    </source>
</reference>
<dbReference type="EMBL" id="JAPQFJ010000014">
    <property type="protein sequence ID" value="MCY6959553.1"/>
    <property type="molecule type" value="Genomic_DNA"/>
</dbReference>
<evidence type="ECO:0000313" key="9">
    <source>
        <dbReference type="Proteomes" id="UP001144612"/>
    </source>
</evidence>
<sequence>MDTDTMGLRDKLKEYADITVKIIVEIENEDYQILDELLSSRQDVIDLIEKIDYSKEEFLFLCKDLDVLVLNQKLIKLMNEKKADLRNNITNLNNLQNANKGYNKRFAVDSVFFNKKI</sequence>